<dbReference type="EMBL" id="JAUHHV010000012">
    <property type="protein sequence ID" value="KAK1406529.1"/>
    <property type="molecule type" value="Genomic_DNA"/>
</dbReference>
<proteinExistence type="predicted"/>
<accession>A0AAD8JN91</accession>
<name>A0AAD8JN91_TARER</name>
<dbReference type="AlphaFoldDB" id="A0AAD8JN91"/>
<sequence length="178" mass="20162">MTNLNNDAATNPSHLERSFKKFSHVTPLSSVERKEPPVCFNGLKASKHTFLNSMYPENLKVRHVTSVLQKGSLTWWNEEKRKRGVEAAMALSWDEDNGENLAYTNRVHELSLLVPHLITPWSRAIEKYIGGLPMEIQDIVLGSNPTTLQDDIRLASQLIDNHMKDESLVRKGNKKDSG</sequence>
<protein>
    <submittedName>
        <fullName evidence="1">Uncharacterized protein</fullName>
    </submittedName>
</protein>
<organism evidence="1 2">
    <name type="scientific">Tagetes erecta</name>
    <name type="common">African marigold</name>
    <dbReference type="NCBI Taxonomy" id="13708"/>
    <lineage>
        <taxon>Eukaryota</taxon>
        <taxon>Viridiplantae</taxon>
        <taxon>Streptophyta</taxon>
        <taxon>Embryophyta</taxon>
        <taxon>Tracheophyta</taxon>
        <taxon>Spermatophyta</taxon>
        <taxon>Magnoliopsida</taxon>
        <taxon>eudicotyledons</taxon>
        <taxon>Gunneridae</taxon>
        <taxon>Pentapetalae</taxon>
        <taxon>asterids</taxon>
        <taxon>campanulids</taxon>
        <taxon>Asterales</taxon>
        <taxon>Asteraceae</taxon>
        <taxon>Asteroideae</taxon>
        <taxon>Heliantheae alliance</taxon>
        <taxon>Tageteae</taxon>
        <taxon>Tagetes</taxon>
    </lineage>
</organism>
<comment type="caution">
    <text evidence="1">The sequence shown here is derived from an EMBL/GenBank/DDBJ whole genome shotgun (WGS) entry which is preliminary data.</text>
</comment>
<evidence type="ECO:0000313" key="2">
    <source>
        <dbReference type="Proteomes" id="UP001229421"/>
    </source>
</evidence>
<dbReference type="Proteomes" id="UP001229421">
    <property type="component" value="Unassembled WGS sequence"/>
</dbReference>
<evidence type="ECO:0000313" key="1">
    <source>
        <dbReference type="EMBL" id="KAK1406529.1"/>
    </source>
</evidence>
<gene>
    <name evidence="1" type="ORF">QVD17_41928</name>
</gene>
<keyword evidence="2" id="KW-1185">Reference proteome</keyword>
<reference evidence="1" key="1">
    <citation type="journal article" date="2023" name="bioRxiv">
        <title>Improved chromosome-level genome assembly for marigold (Tagetes erecta).</title>
        <authorList>
            <person name="Jiang F."/>
            <person name="Yuan L."/>
            <person name="Wang S."/>
            <person name="Wang H."/>
            <person name="Xu D."/>
            <person name="Wang A."/>
            <person name="Fan W."/>
        </authorList>
    </citation>
    <scope>NUCLEOTIDE SEQUENCE</scope>
    <source>
        <strain evidence="1">WSJ</strain>
        <tissue evidence="1">Leaf</tissue>
    </source>
</reference>